<protein>
    <submittedName>
        <fullName evidence="2">Uncharacterized protein</fullName>
    </submittedName>
</protein>
<dbReference type="HOGENOM" id="CLU_2000126_0_0_3"/>
<evidence type="ECO:0000313" key="3">
    <source>
        <dbReference type="Proteomes" id="UP000002384"/>
    </source>
</evidence>
<name>B7K7F2_GLOC7</name>
<proteinExistence type="predicted"/>
<dbReference type="Proteomes" id="UP000002384">
    <property type="component" value="Chromosome"/>
</dbReference>
<keyword evidence="1" id="KW-0732">Signal</keyword>
<dbReference type="EMBL" id="CP001291">
    <property type="protein sequence ID" value="ACK69720.1"/>
    <property type="molecule type" value="Genomic_DNA"/>
</dbReference>
<dbReference type="KEGG" id="cyc:PCC7424_1273"/>
<gene>
    <name evidence="2" type="ordered locus">PCC7424_1273</name>
</gene>
<sequence length="124" mass="14281">MIRLLGIILGVGGLIATSTSVAVAQSNDRIIVRNGERYLDNIESRSVEDDFEQFFWETSPETTFIYNYPDYVESSPLTEETPQILEDIRFETDDISDNAFDIFPNSRSGDVRDAPRVLYEFEQW</sequence>
<feature type="chain" id="PRO_5002856289" evidence="1">
    <location>
        <begin position="25"/>
        <end position="124"/>
    </location>
</feature>
<accession>B7K7F2</accession>
<organism evidence="2 3">
    <name type="scientific">Gloeothece citriformis (strain PCC 7424)</name>
    <name type="common">Cyanothece sp. (strain PCC 7424)</name>
    <dbReference type="NCBI Taxonomy" id="65393"/>
    <lineage>
        <taxon>Bacteria</taxon>
        <taxon>Bacillati</taxon>
        <taxon>Cyanobacteriota</taxon>
        <taxon>Cyanophyceae</taxon>
        <taxon>Oscillatoriophycideae</taxon>
        <taxon>Chroococcales</taxon>
        <taxon>Aphanothecaceae</taxon>
        <taxon>Gloeothece</taxon>
        <taxon>Gloeothece citriformis</taxon>
    </lineage>
</organism>
<reference evidence="3" key="1">
    <citation type="journal article" date="2011" name="MBio">
        <title>Novel metabolic attributes of the genus Cyanothece, comprising a group of unicellular nitrogen-fixing Cyanobacteria.</title>
        <authorList>
            <person name="Bandyopadhyay A."/>
            <person name="Elvitigala T."/>
            <person name="Welsh E."/>
            <person name="Stockel J."/>
            <person name="Liberton M."/>
            <person name="Min H."/>
            <person name="Sherman L.A."/>
            <person name="Pakrasi H.B."/>
        </authorList>
    </citation>
    <scope>NUCLEOTIDE SEQUENCE [LARGE SCALE GENOMIC DNA]</scope>
    <source>
        <strain evidence="3">PCC 7424</strain>
    </source>
</reference>
<dbReference type="OrthoDB" id="9930868at2"/>
<dbReference type="RefSeq" id="WP_012598666.1">
    <property type="nucleotide sequence ID" value="NC_011729.1"/>
</dbReference>
<evidence type="ECO:0000256" key="1">
    <source>
        <dbReference type="SAM" id="SignalP"/>
    </source>
</evidence>
<feature type="signal peptide" evidence="1">
    <location>
        <begin position="1"/>
        <end position="24"/>
    </location>
</feature>
<evidence type="ECO:0000313" key="2">
    <source>
        <dbReference type="EMBL" id="ACK69720.1"/>
    </source>
</evidence>
<dbReference type="eggNOG" id="ENOG50321H9">
    <property type="taxonomic scope" value="Bacteria"/>
</dbReference>
<keyword evidence="3" id="KW-1185">Reference proteome</keyword>
<dbReference type="AlphaFoldDB" id="B7K7F2"/>